<reference evidence="1" key="1">
    <citation type="submission" date="2020-05" db="EMBL/GenBank/DDBJ databases">
        <title>Large-scale comparative analyses of tick genomes elucidate their genetic diversity and vector capacities.</title>
        <authorList>
            <person name="Jia N."/>
            <person name="Wang J."/>
            <person name="Shi W."/>
            <person name="Du L."/>
            <person name="Sun Y."/>
            <person name="Zhan W."/>
            <person name="Jiang J."/>
            <person name="Wang Q."/>
            <person name="Zhang B."/>
            <person name="Ji P."/>
            <person name="Sakyi L.B."/>
            <person name="Cui X."/>
            <person name="Yuan T."/>
            <person name="Jiang B."/>
            <person name="Yang W."/>
            <person name="Lam T.T.-Y."/>
            <person name="Chang Q."/>
            <person name="Ding S."/>
            <person name="Wang X."/>
            <person name="Zhu J."/>
            <person name="Ruan X."/>
            <person name="Zhao L."/>
            <person name="Wei J."/>
            <person name="Que T."/>
            <person name="Du C."/>
            <person name="Cheng J."/>
            <person name="Dai P."/>
            <person name="Han X."/>
            <person name="Huang E."/>
            <person name="Gao Y."/>
            <person name="Liu J."/>
            <person name="Shao H."/>
            <person name="Ye R."/>
            <person name="Li L."/>
            <person name="Wei W."/>
            <person name="Wang X."/>
            <person name="Wang C."/>
            <person name="Yang T."/>
            <person name="Huo Q."/>
            <person name="Li W."/>
            <person name="Guo W."/>
            <person name="Chen H."/>
            <person name="Zhou L."/>
            <person name="Ni X."/>
            <person name="Tian J."/>
            <person name="Zhou Y."/>
            <person name="Sheng Y."/>
            <person name="Liu T."/>
            <person name="Pan Y."/>
            <person name="Xia L."/>
            <person name="Li J."/>
            <person name="Zhao F."/>
            <person name="Cao W."/>
        </authorList>
    </citation>
    <scope>NUCLEOTIDE SEQUENCE</scope>
    <source>
        <strain evidence="1">Dsil-2018</strain>
    </source>
</reference>
<dbReference type="EMBL" id="CM023478">
    <property type="protein sequence ID" value="KAH7933431.1"/>
    <property type="molecule type" value="Genomic_DNA"/>
</dbReference>
<keyword evidence="2" id="KW-1185">Reference proteome</keyword>
<sequence length="203" mass="21757">MDVVVDGNGRKPSMGSDQLAFFLTFLHSRGHLSELFGQIQKEFESLYAENLDLKEKVETLSEQLGDCSLLPASGAHELTVNAHTGHCIVQYAGHDGLVNSVRFHPTQDLLVTASGDQSAYIWRAATSAAAVLDLVKGHSSEDEVDLSEKEDDSDSASNVFVIKSPLTELTGHSSFAIASDWLSRGSLHPGIAQPTSTTLNSGC</sequence>
<gene>
    <name evidence="1" type="ORF">HPB49_012527</name>
</gene>
<protein>
    <submittedName>
        <fullName evidence="1">Uncharacterized protein</fullName>
    </submittedName>
</protein>
<organism evidence="1 2">
    <name type="scientific">Dermacentor silvarum</name>
    <name type="common">Tick</name>
    <dbReference type="NCBI Taxonomy" id="543639"/>
    <lineage>
        <taxon>Eukaryota</taxon>
        <taxon>Metazoa</taxon>
        <taxon>Ecdysozoa</taxon>
        <taxon>Arthropoda</taxon>
        <taxon>Chelicerata</taxon>
        <taxon>Arachnida</taxon>
        <taxon>Acari</taxon>
        <taxon>Parasitiformes</taxon>
        <taxon>Ixodida</taxon>
        <taxon>Ixodoidea</taxon>
        <taxon>Ixodidae</taxon>
        <taxon>Rhipicephalinae</taxon>
        <taxon>Dermacentor</taxon>
    </lineage>
</organism>
<comment type="caution">
    <text evidence="1">The sequence shown here is derived from an EMBL/GenBank/DDBJ whole genome shotgun (WGS) entry which is preliminary data.</text>
</comment>
<proteinExistence type="predicted"/>
<dbReference type="Proteomes" id="UP000821865">
    <property type="component" value="Chromosome 9"/>
</dbReference>
<evidence type="ECO:0000313" key="2">
    <source>
        <dbReference type="Proteomes" id="UP000821865"/>
    </source>
</evidence>
<name>A0ACB8C3X9_DERSI</name>
<accession>A0ACB8C3X9</accession>
<evidence type="ECO:0000313" key="1">
    <source>
        <dbReference type="EMBL" id="KAH7933431.1"/>
    </source>
</evidence>